<evidence type="ECO:0000313" key="2">
    <source>
        <dbReference type="EMBL" id="GEN99911.1"/>
    </source>
</evidence>
<reference evidence="2 3" key="1">
    <citation type="submission" date="2019-07" db="EMBL/GenBank/DDBJ databases">
        <title>Whole genome shotgun sequence of Novosphingobium sediminis NBRC 106119.</title>
        <authorList>
            <person name="Hosoyama A."/>
            <person name="Uohara A."/>
            <person name="Ohji S."/>
            <person name="Ichikawa N."/>
        </authorList>
    </citation>
    <scope>NUCLEOTIDE SEQUENCE [LARGE SCALE GENOMIC DNA]</scope>
    <source>
        <strain evidence="2 3">NBRC 106119</strain>
    </source>
</reference>
<protein>
    <recommendedName>
        <fullName evidence="4">DUF304 domain-containing protein</fullName>
    </recommendedName>
</protein>
<feature type="transmembrane region" description="Helical" evidence="1">
    <location>
        <begin position="76"/>
        <end position="99"/>
    </location>
</feature>
<feature type="transmembrane region" description="Helical" evidence="1">
    <location>
        <begin position="38"/>
        <end position="56"/>
    </location>
</feature>
<comment type="caution">
    <text evidence="2">The sequence shown here is derived from an EMBL/GenBank/DDBJ whole genome shotgun (WGS) entry which is preliminary data.</text>
</comment>
<organism evidence="2 3">
    <name type="scientific">Novosphingobium sediminis</name>
    <dbReference type="NCBI Taxonomy" id="707214"/>
    <lineage>
        <taxon>Bacteria</taxon>
        <taxon>Pseudomonadati</taxon>
        <taxon>Pseudomonadota</taxon>
        <taxon>Alphaproteobacteria</taxon>
        <taxon>Sphingomonadales</taxon>
        <taxon>Sphingomonadaceae</taxon>
        <taxon>Novosphingobium</taxon>
    </lineage>
</organism>
<keyword evidence="1" id="KW-0812">Transmembrane</keyword>
<dbReference type="AlphaFoldDB" id="A0A512AJM9"/>
<keyword evidence="3" id="KW-1185">Reference proteome</keyword>
<evidence type="ECO:0000256" key="1">
    <source>
        <dbReference type="SAM" id="Phobius"/>
    </source>
</evidence>
<keyword evidence="1" id="KW-0472">Membrane</keyword>
<dbReference type="EMBL" id="BJYR01000012">
    <property type="protein sequence ID" value="GEN99911.1"/>
    <property type="molecule type" value="Genomic_DNA"/>
</dbReference>
<dbReference type="Proteomes" id="UP000321464">
    <property type="component" value="Unassembled WGS sequence"/>
</dbReference>
<proteinExistence type="predicted"/>
<name>A0A512AJM9_9SPHN</name>
<sequence length="195" mass="21647">MMMTPQPSQDLDSILRRELLTGERLLWSGRPQPGKLKAAFAIWLFAVPWTAFALFWEAMAFLPWMASTHTPAGIQWSFGIIFPLFGLPFIGVGLSMLWMPFKAQRKAAQTIYGLTDRRLLRVSATGKRESASVMIDQMGPIDVSADADGCGTLRVQTGTSRDSDGDRVTERFEVLAVPGVTRLETLLLEQRSRAG</sequence>
<accession>A0A512AJM9</accession>
<evidence type="ECO:0008006" key="4">
    <source>
        <dbReference type="Google" id="ProtNLM"/>
    </source>
</evidence>
<keyword evidence="1" id="KW-1133">Transmembrane helix</keyword>
<evidence type="ECO:0000313" key="3">
    <source>
        <dbReference type="Proteomes" id="UP000321464"/>
    </source>
</evidence>
<gene>
    <name evidence="2" type="ORF">NSE01_17440</name>
</gene>